<proteinExistence type="predicted"/>
<organism evidence="1 2">
    <name type="scientific">Psychromonas aquatilis</name>
    <dbReference type="NCBI Taxonomy" id="2005072"/>
    <lineage>
        <taxon>Bacteria</taxon>
        <taxon>Pseudomonadati</taxon>
        <taxon>Pseudomonadota</taxon>
        <taxon>Gammaproteobacteria</taxon>
        <taxon>Alteromonadales</taxon>
        <taxon>Psychromonadaceae</taxon>
        <taxon>Psychromonas</taxon>
    </lineage>
</organism>
<dbReference type="RefSeq" id="WP_341599051.1">
    <property type="nucleotide sequence ID" value="NZ_JBAKAZ010000105.1"/>
</dbReference>
<gene>
    <name evidence="1" type="ORF">V6256_14830</name>
</gene>
<evidence type="ECO:0000313" key="2">
    <source>
        <dbReference type="Proteomes" id="UP001369082"/>
    </source>
</evidence>
<dbReference type="Proteomes" id="UP001369082">
    <property type="component" value="Unassembled WGS sequence"/>
</dbReference>
<evidence type="ECO:0000313" key="1">
    <source>
        <dbReference type="EMBL" id="MEL0630876.1"/>
    </source>
</evidence>
<reference evidence="1 2" key="1">
    <citation type="submission" date="2024-02" db="EMBL/GenBank/DDBJ databases">
        <title>Bacteria isolated from the canopy kelp, Nereocystis luetkeana.</title>
        <authorList>
            <person name="Pfister C.A."/>
            <person name="Younker I.T."/>
            <person name="Light S.H."/>
        </authorList>
    </citation>
    <scope>NUCLEOTIDE SEQUENCE [LARGE SCALE GENOMIC DNA]</scope>
    <source>
        <strain evidence="1 2">TI.1.05</strain>
    </source>
</reference>
<sequence length="241" mass="28280">MSDATDKLNKVYYNDMCKKIRIIEERKEKRGKSYSRLQDEVDNNEINGLLRSQFKKEYTDPFLDFTSGNDYRHYGLTLFNNFDHWLEDRDPDYLDECVRICATCNVPIKGLLLKHLAIASETRLNRGFMYVKNAKTTKIGVEQFLFDACLDVFILTNFCGKTRAEATLLVVGRLVSNEANSRYKKASTLDKKYVEWLKKSKRSIKGIQEEYPNGWTHDEQLIFLQKFPTNPPEYLKGNRRE</sequence>
<name>A0ABU9GUE4_9GAMM</name>
<protein>
    <submittedName>
        <fullName evidence="1">Uncharacterized protein</fullName>
    </submittedName>
</protein>
<keyword evidence="2" id="KW-1185">Reference proteome</keyword>
<dbReference type="EMBL" id="JBAKAZ010000105">
    <property type="protein sequence ID" value="MEL0630876.1"/>
    <property type="molecule type" value="Genomic_DNA"/>
</dbReference>
<comment type="caution">
    <text evidence="1">The sequence shown here is derived from an EMBL/GenBank/DDBJ whole genome shotgun (WGS) entry which is preliminary data.</text>
</comment>
<accession>A0ABU9GUE4</accession>